<dbReference type="PROSITE" id="PS50850">
    <property type="entry name" value="MFS"/>
    <property type="match status" value="1"/>
</dbReference>
<dbReference type="EMBL" id="FOBF01000002">
    <property type="protein sequence ID" value="SEK59509.1"/>
    <property type="molecule type" value="Genomic_DNA"/>
</dbReference>
<dbReference type="SUPFAM" id="SSF103473">
    <property type="entry name" value="MFS general substrate transporter"/>
    <property type="match status" value="1"/>
</dbReference>
<dbReference type="RefSeq" id="WP_091098267.1">
    <property type="nucleotide sequence ID" value="NZ_FOBF01000002.1"/>
</dbReference>
<evidence type="ECO:0000256" key="3">
    <source>
        <dbReference type="ARBA" id="ARBA00022692"/>
    </source>
</evidence>
<keyword evidence="4 6" id="KW-1133">Transmembrane helix</keyword>
<organism evidence="8 9">
    <name type="scientific">Nonomuraea pusilla</name>
    <dbReference type="NCBI Taxonomy" id="46177"/>
    <lineage>
        <taxon>Bacteria</taxon>
        <taxon>Bacillati</taxon>
        <taxon>Actinomycetota</taxon>
        <taxon>Actinomycetes</taxon>
        <taxon>Streptosporangiales</taxon>
        <taxon>Streptosporangiaceae</taxon>
        <taxon>Nonomuraea</taxon>
    </lineage>
</organism>
<feature type="domain" description="Major facilitator superfamily (MFS) profile" evidence="7">
    <location>
        <begin position="52"/>
        <end position="455"/>
    </location>
</feature>
<keyword evidence="3 6" id="KW-0812">Transmembrane</keyword>
<dbReference type="STRING" id="46177.SAMN05660976_00742"/>
<dbReference type="InterPro" id="IPR011701">
    <property type="entry name" value="MFS"/>
</dbReference>
<dbReference type="InterPro" id="IPR044770">
    <property type="entry name" value="MFS_spinster-like"/>
</dbReference>
<dbReference type="Pfam" id="PF07690">
    <property type="entry name" value="MFS_1"/>
    <property type="match status" value="1"/>
</dbReference>
<dbReference type="CDD" id="cd06174">
    <property type="entry name" value="MFS"/>
    <property type="match status" value="1"/>
</dbReference>
<dbReference type="Gene3D" id="1.20.1250.20">
    <property type="entry name" value="MFS general substrate transporter like domains"/>
    <property type="match status" value="2"/>
</dbReference>
<feature type="transmembrane region" description="Helical" evidence="6">
    <location>
        <begin position="117"/>
        <end position="137"/>
    </location>
</feature>
<feature type="transmembrane region" description="Helical" evidence="6">
    <location>
        <begin position="274"/>
        <end position="296"/>
    </location>
</feature>
<feature type="transmembrane region" description="Helical" evidence="6">
    <location>
        <begin position="427"/>
        <end position="448"/>
    </location>
</feature>
<comment type="subcellular location">
    <subcellularLocation>
        <location evidence="1">Cell membrane</location>
        <topology evidence="1">Multi-pass membrane protein</topology>
    </subcellularLocation>
</comment>
<evidence type="ECO:0000256" key="1">
    <source>
        <dbReference type="ARBA" id="ARBA00004651"/>
    </source>
</evidence>
<evidence type="ECO:0000256" key="4">
    <source>
        <dbReference type="ARBA" id="ARBA00022989"/>
    </source>
</evidence>
<evidence type="ECO:0000313" key="8">
    <source>
        <dbReference type="EMBL" id="SEK59509.1"/>
    </source>
</evidence>
<sequence length="471" mass="47995">MNDPPETAQDPGARRRPLAREEARAVLGVTGGAGDKPPLLRTLREHGTGLSFMAGLTALAVVDTFQTQAFGVLAPEVADGLGVDLGTITAVVGAHGVAAGVTPFAVAALLRRHPHRVRLAVGTGFAWSVATLFTGMVTGPASLAALMVVNGATTGTVALLHPPLLMDAYPPSARMRIMSLYSASAPVANILAPLVIAGLVTWLGMDWRAVFVTLGVLSLLVCLPTLRLREPVLGRWDVAELSARAGVDPPPAAGAPGFLATVRRVLLVPSIRRMAVGFTAIGALAVPYGVVISTLLERDWGLSAGQRGLFTSATAVVSIVALALFGGRAEAAYRAGPARFMALSGGALALAASAFALSALAPGLWLVLALLALGQALLAVVGPCLFIGGLSVVRPQDRAHAMAALGLILAAGGLLGAGLLGLTSSLFGLRGALLALLLPAVAGSLLIATLHKTLLRDLDALIDHAIGERTT</sequence>
<dbReference type="GO" id="GO:0022857">
    <property type="term" value="F:transmembrane transporter activity"/>
    <property type="evidence" value="ECO:0007669"/>
    <property type="project" value="InterPro"/>
</dbReference>
<dbReference type="InterPro" id="IPR020846">
    <property type="entry name" value="MFS_dom"/>
</dbReference>
<feature type="transmembrane region" description="Helical" evidence="6">
    <location>
        <begin position="143"/>
        <end position="160"/>
    </location>
</feature>
<feature type="transmembrane region" description="Helical" evidence="6">
    <location>
        <begin position="209"/>
        <end position="226"/>
    </location>
</feature>
<dbReference type="Proteomes" id="UP000198953">
    <property type="component" value="Unassembled WGS sequence"/>
</dbReference>
<evidence type="ECO:0000256" key="6">
    <source>
        <dbReference type="SAM" id="Phobius"/>
    </source>
</evidence>
<evidence type="ECO:0000259" key="7">
    <source>
        <dbReference type="PROSITE" id="PS50850"/>
    </source>
</evidence>
<feature type="transmembrane region" description="Helical" evidence="6">
    <location>
        <begin position="399"/>
        <end position="421"/>
    </location>
</feature>
<dbReference type="PANTHER" id="PTHR23505">
    <property type="entry name" value="SPINSTER"/>
    <property type="match status" value="1"/>
</dbReference>
<dbReference type="PANTHER" id="PTHR23505:SF79">
    <property type="entry name" value="PROTEIN SPINSTER"/>
    <property type="match status" value="1"/>
</dbReference>
<reference evidence="8 9" key="1">
    <citation type="submission" date="2016-10" db="EMBL/GenBank/DDBJ databases">
        <authorList>
            <person name="de Groot N.N."/>
        </authorList>
    </citation>
    <scope>NUCLEOTIDE SEQUENCE [LARGE SCALE GENOMIC DNA]</scope>
    <source>
        <strain evidence="8 9">DSM 43357</strain>
    </source>
</reference>
<feature type="transmembrane region" description="Helical" evidence="6">
    <location>
        <begin position="180"/>
        <end position="203"/>
    </location>
</feature>
<keyword evidence="2" id="KW-0813">Transport</keyword>
<dbReference type="OrthoDB" id="9776369at2"/>
<feature type="transmembrane region" description="Helical" evidence="6">
    <location>
        <begin position="85"/>
        <end position="110"/>
    </location>
</feature>
<dbReference type="GO" id="GO:0005886">
    <property type="term" value="C:plasma membrane"/>
    <property type="evidence" value="ECO:0007669"/>
    <property type="project" value="UniProtKB-SubCell"/>
</dbReference>
<dbReference type="AlphaFoldDB" id="A0A1H7IAK0"/>
<evidence type="ECO:0000256" key="2">
    <source>
        <dbReference type="ARBA" id="ARBA00022448"/>
    </source>
</evidence>
<feature type="transmembrane region" description="Helical" evidence="6">
    <location>
        <begin position="308"/>
        <end position="326"/>
    </location>
</feature>
<keyword evidence="5 6" id="KW-0472">Membrane</keyword>
<dbReference type="InterPro" id="IPR036259">
    <property type="entry name" value="MFS_trans_sf"/>
</dbReference>
<evidence type="ECO:0000313" key="9">
    <source>
        <dbReference type="Proteomes" id="UP000198953"/>
    </source>
</evidence>
<feature type="transmembrane region" description="Helical" evidence="6">
    <location>
        <begin position="338"/>
        <end position="357"/>
    </location>
</feature>
<accession>A0A1H7IAK0</accession>
<evidence type="ECO:0000256" key="5">
    <source>
        <dbReference type="ARBA" id="ARBA00023136"/>
    </source>
</evidence>
<proteinExistence type="predicted"/>
<feature type="transmembrane region" description="Helical" evidence="6">
    <location>
        <begin position="363"/>
        <end position="387"/>
    </location>
</feature>
<protein>
    <submittedName>
        <fullName evidence="8">Sugar phosphate permease</fullName>
    </submittedName>
</protein>
<gene>
    <name evidence="8" type="ORF">SAMN05660976_00742</name>
</gene>
<keyword evidence="9" id="KW-1185">Reference proteome</keyword>
<name>A0A1H7IAK0_9ACTN</name>